<dbReference type="EMBL" id="KZ819603">
    <property type="protein sequence ID" value="PWN34836.1"/>
    <property type="molecule type" value="Genomic_DNA"/>
</dbReference>
<evidence type="ECO:0000256" key="3">
    <source>
        <dbReference type="ARBA" id="ARBA00022603"/>
    </source>
</evidence>
<feature type="transmembrane region" description="Helical" evidence="13 14">
    <location>
        <begin position="128"/>
        <end position="149"/>
    </location>
</feature>
<dbReference type="PANTHER" id="PTHR32138:SF0">
    <property type="entry name" value="PHOSPHATIDYLETHANOLAMINE N-METHYLTRANSFERASE"/>
    <property type="match status" value="1"/>
</dbReference>
<evidence type="ECO:0000256" key="13">
    <source>
        <dbReference type="HAMAP-Rule" id="MF_03217"/>
    </source>
</evidence>
<name>A0A316VBE5_9BASI</name>
<evidence type="ECO:0000256" key="15">
    <source>
        <dbReference type="SAM" id="MobiDB-lite"/>
    </source>
</evidence>
<sequence>MAASSALKPNSSAASEIGNDRANVISDGIRERKKAVSEAKHDTLSDPTSEATARDDDEKIKQAAAANSEKILGRTPDGTVFTVPHTPDMLTSIFAPNKPKTALDVITIVTLCTQLVLFFVLNGTLRKVFFFVYFAFWRGAYNGGLGYILKAQSERKWIIKEVKRQGWFDAQRRPKSAAWIKNHLKAKMDTDYVYDAMPLEYNVWLLFRSIVDVILLNDFTAYSLFAFSCLRFPEGHSVMLHVLRWVAGWTLIFFNLWVKMDAHRVVKDYAWYWGDCFFLCLQSLVFDGVYECAPDPMYSLGYAGYYGLSLVSGSYAVLFVSLAAHASQFLFLKFFEGPHIDRVYGEKKPLAARIPLNTAPYNAASRQEAATPGATNNHAIGSDGILGSSNPPSSTSGDTVSASEDEFSIDDDFVGKRQKVTKIHKDSKSSTGRPRSDSNMHRITNLHDLHHKLFQHDVVVFQNIDPLRATDFLLIIAVFYALVPNLLPKLGPTSSLVVFYLNALSWRLFHSFGLGALLHAQSNNKWMVRHYLKHYVYDHSIDAVYAAFSNWKVIYNTSLVMTYVSFTVLCWKCYVPINSDWTAGSDLLRHVLGSLLIALHVWTATSSYSVLGPFGWLYGDFFIDEYPHQLYYTGIYRFLNNPERTMGGAAFFGLVLISGSKMSLTMAVISYLAHWIFLSSVENPHMTKLYGEAAISRQGGVSKQLKSVAERNSGFFSAAQSHPKVQEMTREWQKYQKDASERLEDLMTKSRPALEEIVKDTRSLYQQGKDRLLIVRKGDDVATIDRSQYSVKISSSNDKFALGEPIKVQWSAPKTHSRRDWIGIYLVSRFGDEAAADESRLLTKISSQGNWIAVEEDEWDGNAPIKSPTSSDKKGEKATDDVVIFQGNKLPWQPGTYEVRYHHDAKHNVLARTLPFTITAEKPKDLTSYEQIHEILSNIVQNALLDSNDGEAADTEDGSSTPTEVQKVKATNDEDDFTIWHIGQAKRIAKAIHICFDMEFTTEVIVAEANIGKLTHDIIEAHQVLDG</sequence>
<keyword evidence="6 13" id="KW-0812">Transmembrane</keyword>
<feature type="transmembrane region" description="Helical" evidence="13 14">
    <location>
        <begin position="102"/>
        <end position="122"/>
    </location>
</feature>
<dbReference type="InParanoid" id="A0A316VBE5"/>
<dbReference type="Proteomes" id="UP000245771">
    <property type="component" value="Unassembled WGS sequence"/>
</dbReference>
<reference evidence="16 17" key="1">
    <citation type="journal article" date="2018" name="Mol. Biol. Evol.">
        <title>Broad Genomic Sampling Reveals a Smut Pathogenic Ancestry of the Fungal Clade Ustilaginomycotina.</title>
        <authorList>
            <person name="Kijpornyongpan T."/>
            <person name="Mondo S.J."/>
            <person name="Barry K."/>
            <person name="Sandor L."/>
            <person name="Lee J."/>
            <person name="Lipzen A."/>
            <person name="Pangilinan J."/>
            <person name="LaButti K."/>
            <person name="Hainaut M."/>
            <person name="Henrissat B."/>
            <person name="Grigoriev I.V."/>
            <person name="Spatafora J.W."/>
            <person name="Aime M.C."/>
        </authorList>
    </citation>
    <scope>NUCLEOTIDE SEQUENCE [LARGE SCALE GENOMIC DNA]</scope>
    <source>
        <strain evidence="16 17">MCA 3882</strain>
    </source>
</reference>
<keyword evidence="3 13" id="KW-0489">Methyltransferase</keyword>
<keyword evidence="17" id="KW-1185">Reference proteome</keyword>
<evidence type="ECO:0000313" key="16">
    <source>
        <dbReference type="EMBL" id="PWN34836.1"/>
    </source>
</evidence>
<dbReference type="STRING" id="1280837.A0A316VBE5"/>
<keyword evidence="12 13" id="KW-1208">Phospholipid metabolism</keyword>
<evidence type="ECO:0000256" key="1">
    <source>
        <dbReference type="ARBA" id="ARBA00004127"/>
    </source>
</evidence>
<feature type="transmembrane region" description="Helical" evidence="13 14">
    <location>
        <begin position="649"/>
        <end position="678"/>
    </location>
</feature>
<dbReference type="GO" id="GO:0032259">
    <property type="term" value="P:methylation"/>
    <property type="evidence" value="ECO:0007669"/>
    <property type="project" value="UniProtKB-KW"/>
</dbReference>
<feature type="region of interest" description="Disordered" evidence="15">
    <location>
        <begin position="1"/>
        <end position="58"/>
    </location>
</feature>
<feature type="compositionally biased region" description="Basic and acidic residues" evidence="15">
    <location>
        <begin position="28"/>
        <end position="44"/>
    </location>
</feature>
<evidence type="ECO:0000256" key="11">
    <source>
        <dbReference type="ARBA" id="ARBA00023209"/>
    </source>
</evidence>
<keyword evidence="5 13" id="KW-0949">S-adenosyl-L-methionine</keyword>
<evidence type="ECO:0000256" key="4">
    <source>
        <dbReference type="ARBA" id="ARBA00022679"/>
    </source>
</evidence>
<gene>
    <name evidence="16" type="ORF">FA14DRAFT_144289</name>
</gene>
<dbReference type="InterPro" id="IPR016219">
    <property type="entry name" value="Phosphatid-EA_MeTrfase_fun"/>
</dbReference>
<feature type="region of interest" description="Disordered" evidence="15">
    <location>
        <begin position="365"/>
        <end position="402"/>
    </location>
</feature>
<keyword evidence="2 13" id="KW-0444">Lipid biosynthesis</keyword>
<feature type="transmembrane region" description="Helical" evidence="13 14">
    <location>
        <begin position="469"/>
        <end position="487"/>
    </location>
</feature>
<feature type="region of interest" description="Disordered" evidence="15">
    <location>
        <begin position="857"/>
        <end position="877"/>
    </location>
</feature>
<keyword evidence="4 13" id="KW-0808">Transferase</keyword>
<dbReference type="GO" id="GO:0004608">
    <property type="term" value="F:phosphatidylethanolamine N-methyltransferase activity"/>
    <property type="evidence" value="ECO:0007669"/>
    <property type="project" value="UniProtKB-UniRule"/>
</dbReference>
<evidence type="ECO:0000256" key="6">
    <source>
        <dbReference type="ARBA" id="ARBA00022692"/>
    </source>
</evidence>
<dbReference type="GO" id="GO:0005789">
    <property type="term" value="C:endoplasmic reticulum membrane"/>
    <property type="evidence" value="ECO:0007669"/>
    <property type="project" value="UniProtKB-SubCell"/>
</dbReference>
<feature type="transmembrane region" description="Helical" evidence="13 14">
    <location>
        <begin position="205"/>
        <end position="226"/>
    </location>
</feature>
<dbReference type="GeneID" id="37019021"/>
<dbReference type="GO" id="GO:0006656">
    <property type="term" value="P:phosphatidylcholine biosynthetic process"/>
    <property type="evidence" value="ECO:0007669"/>
    <property type="project" value="UniProtKB-UniRule"/>
</dbReference>
<evidence type="ECO:0000313" key="17">
    <source>
        <dbReference type="Proteomes" id="UP000245771"/>
    </source>
</evidence>
<feature type="transmembrane region" description="Helical" evidence="13 14">
    <location>
        <begin position="499"/>
        <end position="520"/>
    </location>
</feature>
<keyword evidence="11 13" id="KW-0594">Phospholipid biosynthesis</keyword>
<feature type="region of interest" description="Disordered" evidence="15">
    <location>
        <begin position="419"/>
        <end position="440"/>
    </location>
</feature>
<feature type="transmembrane region" description="Helical" evidence="13 14">
    <location>
        <begin position="591"/>
        <end position="611"/>
    </location>
</feature>
<dbReference type="UniPathway" id="UPA00753"/>
<feature type="compositionally biased region" description="Polar residues" evidence="15">
    <location>
        <begin position="387"/>
        <end position="402"/>
    </location>
</feature>
<feature type="compositionally biased region" description="Basic and acidic residues" evidence="15">
    <location>
        <begin position="423"/>
        <end position="440"/>
    </location>
</feature>
<dbReference type="PIRSF" id="PIRSF000383">
    <property type="entry name" value="PEAMT"/>
    <property type="match status" value="1"/>
</dbReference>
<dbReference type="OrthoDB" id="4583at2759"/>
<dbReference type="RefSeq" id="XP_025355138.1">
    <property type="nucleotide sequence ID" value="XM_025497240.1"/>
</dbReference>
<feature type="transmembrane region" description="Helical" evidence="13 14">
    <location>
        <begin position="270"/>
        <end position="290"/>
    </location>
</feature>
<evidence type="ECO:0000256" key="10">
    <source>
        <dbReference type="ARBA" id="ARBA00023136"/>
    </source>
</evidence>
<keyword evidence="9 13" id="KW-0443">Lipid metabolism</keyword>
<dbReference type="FunCoup" id="A0A316VBE5">
    <property type="interactions" value="43"/>
</dbReference>
<feature type="transmembrane region" description="Helical" evidence="13 14">
    <location>
        <begin position="302"/>
        <end position="324"/>
    </location>
</feature>
<comment type="subcellular location">
    <subcellularLocation>
        <location evidence="1">Endomembrane system</location>
        <topology evidence="1">Multi-pass membrane protein</topology>
    </subcellularLocation>
    <subcellularLocation>
        <location evidence="13 14">Endoplasmic reticulum membrane</location>
        <topology evidence="13 14">Multi-pass membrane protein</topology>
    </subcellularLocation>
</comment>
<dbReference type="Pfam" id="PF04191">
    <property type="entry name" value="PEMT"/>
    <property type="match status" value="2"/>
</dbReference>
<comment type="catalytic activity">
    <reaction evidence="13 14">
        <text>a 1,2-diacyl-sn-glycero-3-phosphoethanolamine + S-adenosyl-L-methionine = a 1,2-diacyl-sn-glycero-3-phospho-N-methylethanolamine + S-adenosyl-L-homocysteine + H(+)</text>
        <dbReference type="Rhea" id="RHEA:11164"/>
        <dbReference type="ChEBI" id="CHEBI:15378"/>
        <dbReference type="ChEBI" id="CHEBI:57856"/>
        <dbReference type="ChEBI" id="CHEBI:59789"/>
        <dbReference type="ChEBI" id="CHEBI:64573"/>
        <dbReference type="ChEBI" id="CHEBI:64612"/>
        <dbReference type="EC" id="2.1.1.17"/>
    </reaction>
</comment>
<organism evidence="16 17">
    <name type="scientific">Meira miltonrushii</name>
    <dbReference type="NCBI Taxonomy" id="1280837"/>
    <lineage>
        <taxon>Eukaryota</taxon>
        <taxon>Fungi</taxon>
        <taxon>Dikarya</taxon>
        <taxon>Basidiomycota</taxon>
        <taxon>Ustilaginomycotina</taxon>
        <taxon>Exobasidiomycetes</taxon>
        <taxon>Exobasidiales</taxon>
        <taxon>Brachybasidiaceae</taxon>
        <taxon>Meira</taxon>
    </lineage>
</organism>
<dbReference type="AlphaFoldDB" id="A0A316VBE5"/>
<comment type="pathway">
    <text evidence="13 14">Phospholipid metabolism; phosphatidylcholine biosynthesis.</text>
</comment>
<protein>
    <recommendedName>
        <fullName evidence="13 14">Phosphatidylethanolamine N-methyltransferase</fullName>
        <shortName evidence="13">PE methyltransferase</shortName>
        <shortName evidence="13 14">PEAMT</shortName>
        <shortName evidence="13">PEMT</shortName>
        <ecNumber evidence="13 14">2.1.1.17</ecNumber>
    </recommendedName>
</protein>
<keyword evidence="10 13" id="KW-0472">Membrane</keyword>
<evidence type="ECO:0000256" key="7">
    <source>
        <dbReference type="ARBA" id="ARBA00022824"/>
    </source>
</evidence>
<evidence type="ECO:0000256" key="12">
    <source>
        <dbReference type="ARBA" id="ARBA00023264"/>
    </source>
</evidence>
<keyword evidence="7 13" id="KW-0256">Endoplasmic reticulum</keyword>
<comment type="function">
    <text evidence="13 14">Catalyzes the first step of the methylation pathway of phosphatidylcholine biosynthesis, the SAM-dependent methylation of phosphatidylethanolamine (PE) to phosphatidylmonomethylethanolamine (PMME).</text>
</comment>
<keyword evidence="8 13" id="KW-1133">Transmembrane helix</keyword>
<dbReference type="PANTHER" id="PTHR32138">
    <property type="entry name" value="PHOSPHATIDYLETHANOLAMINE N-METHYLTRANSFERASE"/>
    <property type="match status" value="1"/>
</dbReference>
<evidence type="ECO:0000256" key="9">
    <source>
        <dbReference type="ARBA" id="ARBA00023098"/>
    </source>
</evidence>
<proteinExistence type="inferred from homology"/>
<accession>A0A316VBE5</accession>
<evidence type="ECO:0000256" key="8">
    <source>
        <dbReference type="ARBA" id="ARBA00022989"/>
    </source>
</evidence>
<dbReference type="PROSITE" id="PS51598">
    <property type="entry name" value="SAM_CHO2"/>
    <property type="match status" value="1"/>
</dbReference>
<dbReference type="HAMAP" id="MF_03217">
    <property type="entry name" value="PEMT"/>
    <property type="match status" value="1"/>
</dbReference>
<feature type="transmembrane region" description="Helical" evidence="13 14">
    <location>
        <begin position="238"/>
        <end position="258"/>
    </location>
</feature>
<dbReference type="EC" id="2.1.1.17" evidence="13 14"/>
<evidence type="ECO:0000256" key="2">
    <source>
        <dbReference type="ARBA" id="ARBA00022516"/>
    </source>
</evidence>
<comment type="caution">
    <text evidence="13 14">Lacks conserved residue(s) required for the propagation of feature annotation.</text>
</comment>
<evidence type="ECO:0000256" key="14">
    <source>
        <dbReference type="RuleBase" id="RU361122"/>
    </source>
</evidence>
<dbReference type="Gene3D" id="2.60.40.2840">
    <property type="match status" value="1"/>
</dbReference>
<dbReference type="InterPro" id="IPR007318">
    <property type="entry name" value="Phopholipid_MeTrfase"/>
</dbReference>
<comment type="similarity">
    <text evidence="13 14">Belongs to the class VI-like SAM-binding methyltransferase superfamily. CHO2 family.</text>
</comment>
<evidence type="ECO:0000256" key="5">
    <source>
        <dbReference type="ARBA" id="ARBA00022691"/>
    </source>
</evidence>